<dbReference type="InterPro" id="IPR004158">
    <property type="entry name" value="DUF247_pln"/>
</dbReference>
<dbReference type="EMBL" id="EQ973779">
    <property type="protein sequence ID" value="EEF49210.1"/>
    <property type="molecule type" value="Genomic_DNA"/>
</dbReference>
<reference evidence="2" key="1">
    <citation type="journal article" date="2010" name="Nat. Biotechnol.">
        <title>Draft genome sequence of the oilseed species Ricinus communis.</title>
        <authorList>
            <person name="Chan A.P."/>
            <person name="Crabtree J."/>
            <person name="Zhao Q."/>
            <person name="Lorenzi H."/>
            <person name="Orvis J."/>
            <person name="Puiu D."/>
            <person name="Melake-Berhan A."/>
            <person name="Jones K.M."/>
            <person name="Redman J."/>
            <person name="Chen G."/>
            <person name="Cahoon E.B."/>
            <person name="Gedil M."/>
            <person name="Stanke M."/>
            <person name="Haas B.J."/>
            <person name="Wortman J.R."/>
            <person name="Fraser-Liggett C.M."/>
            <person name="Ravel J."/>
            <person name="Rabinowicz P.D."/>
        </authorList>
    </citation>
    <scope>NUCLEOTIDE SEQUENCE [LARGE SCALE GENOMIC DNA]</scope>
    <source>
        <strain evidence="2">cv. Hale</strain>
    </source>
</reference>
<dbReference type="AlphaFoldDB" id="B9RHK0"/>
<dbReference type="InParanoid" id="B9RHK0"/>
<dbReference type="Proteomes" id="UP000008311">
    <property type="component" value="Unassembled WGS sequence"/>
</dbReference>
<evidence type="ECO:0000313" key="1">
    <source>
        <dbReference type="EMBL" id="EEF49210.1"/>
    </source>
</evidence>
<name>B9RHK0_RICCO</name>
<proteinExistence type="predicted"/>
<evidence type="ECO:0000313" key="2">
    <source>
        <dbReference type="Proteomes" id="UP000008311"/>
    </source>
</evidence>
<sequence>MILDGCFMLEILPAMTHTIDDHAPNDPIFSNHTMYYLMPFIRIDMLMLEIQIPSLVLHKMLAVESEDKEGHSLGTQEDNT</sequence>
<keyword evidence="2" id="KW-1185">Reference proteome</keyword>
<organism evidence="1 2">
    <name type="scientific">Ricinus communis</name>
    <name type="common">Castor bean</name>
    <dbReference type="NCBI Taxonomy" id="3988"/>
    <lineage>
        <taxon>Eukaryota</taxon>
        <taxon>Viridiplantae</taxon>
        <taxon>Streptophyta</taxon>
        <taxon>Embryophyta</taxon>
        <taxon>Tracheophyta</taxon>
        <taxon>Spermatophyta</taxon>
        <taxon>Magnoliopsida</taxon>
        <taxon>eudicotyledons</taxon>
        <taxon>Gunneridae</taxon>
        <taxon>Pentapetalae</taxon>
        <taxon>rosids</taxon>
        <taxon>fabids</taxon>
        <taxon>Malpighiales</taxon>
        <taxon>Euphorbiaceae</taxon>
        <taxon>Acalyphoideae</taxon>
        <taxon>Acalypheae</taxon>
        <taxon>Ricinus</taxon>
    </lineage>
</organism>
<gene>
    <name evidence="1" type="ORF">RCOM_1528470</name>
</gene>
<dbReference type="Pfam" id="PF03140">
    <property type="entry name" value="DUF247"/>
    <property type="match status" value="1"/>
</dbReference>
<accession>B9RHK0</accession>
<dbReference type="STRING" id="3988.B9RHK0"/>
<protein>
    <submittedName>
        <fullName evidence="1">Uncharacterized protein</fullName>
    </submittedName>
</protein>